<reference evidence="2 3" key="1">
    <citation type="journal article" date="2013" name="Curr. Biol.">
        <title>The Genome of the Foraminiferan Reticulomyxa filosa.</title>
        <authorList>
            <person name="Glockner G."/>
            <person name="Hulsmann N."/>
            <person name="Schleicher M."/>
            <person name="Noegel A.A."/>
            <person name="Eichinger L."/>
            <person name="Gallinger C."/>
            <person name="Pawlowski J."/>
            <person name="Sierra R."/>
            <person name="Euteneuer U."/>
            <person name="Pillet L."/>
            <person name="Moustafa A."/>
            <person name="Platzer M."/>
            <person name="Groth M."/>
            <person name="Szafranski K."/>
            <person name="Schliwa M."/>
        </authorList>
    </citation>
    <scope>NUCLEOTIDE SEQUENCE [LARGE SCALE GENOMIC DNA]</scope>
</reference>
<evidence type="ECO:0000256" key="1">
    <source>
        <dbReference type="SAM" id="Phobius"/>
    </source>
</evidence>
<keyword evidence="1" id="KW-0472">Membrane</keyword>
<dbReference type="InterPro" id="IPR031248">
    <property type="entry name" value="RNF213"/>
</dbReference>
<name>X6LPL2_RETFI</name>
<comment type="caution">
    <text evidence="2">The sequence shown here is derived from an EMBL/GenBank/DDBJ whole genome shotgun (WGS) entry which is preliminary data.</text>
</comment>
<evidence type="ECO:0000313" key="3">
    <source>
        <dbReference type="Proteomes" id="UP000023152"/>
    </source>
</evidence>
<evidence type="ECO:0000313" key="2">
    <source>
        <dbReference type="EMBL" id="ETO02675.1"/>
    </source>
</evidence>
<dbReference type="PANTHER" id="PTHR22605">
    <property type="entry name" value="RZ-TYPE DOMAIN-CONTAINING PROTEIN"/>
    <property type="match status" value="1"/>
</dbReference>
<dbReference type="SUPFAM" id="SSF52540">
    <property type="entry name" value="P-loop containing nucleoside triphosphate hydrolases"/>
    <property type="match status" value="1"/>
</dbReference>
<evidence type="ECO:0008006" key="4">
    <source>
        <dbReference type="Google" id="ProtNLM"/>
    </source>
</evidence>
<dbReference type="EMBL" id="ASPP01035160">
    <property type="protein sequence ID" value="ETO02675.1"/>
    <property type="molecule type" value="Genomic_DNA"/>
</dbReference>
<accession>X6LPL2</accession>
<organism evidence="2 3">
    <name type="scientific">Reticulomyxa filosa</name>
    <dbReference type="NCBI Taxonomy" id="46433"/>
    <lineage>
        <taxon>Eukaryota</taxon>
        <taxon>Sar</taxon>
        <taxon>Rhizaria</taxon>
        <taxon>Retaria</taxon>
        <taxon>Foraminifera</taxon>
        <taxon>Monothalamids</taxon>
        <taxon>Reticulomyxidae</taxon>
        <taxon>Reticulomyxa</taxon>
    </lineage>
</organism>
<proteinExistence type="predicted"/>
<feature type="transmembrane region" description="Helical" evidence="1">
    <location>
        <begin position="963"/>
        <end position="983"/>
    </location>
</feature>
<feature type="non-terminal residue" evidence="2">
    <location>
        <position position="997"/>
    </location>
</feature>
<protein>
    <recommendedName>
        <fullName evidence="4">AAA+ ATPase domain-containing protein</fullName>
    </recommendedName>
</protein>
<dbReference type="InterPro" id="IPR027417">
    <property type="entry name" value="P-loop_NTPase"/>
</dbReference>
<dbReference type="Gene3D" id="3.40.50.300">
    <property type="entry name" value="P-loop containing nucleotide triphosphate hydrolases"/>
    <property type="match status" value="2"/>
</dbReference>
<dbReference type="PANTHER" id="PTHR22605:SF1">
    <property type="entry name" value="RZ-TYPE DOMAIN-CONTAINING PROTEIN"/>
    <property type="match status" value="1"/>
</dbReference>
<dbReference type="AlphaFoldDB" id="X6LPL2"/>
<dbReference type="GO" id="GO:0004842">
    <property type="term" value="F:ubiquitin-protein transferase activity"/>
    <property type="evidence" value="ECO:0007669"/>
    <property type="project" value="InterPro"/>
</dbReference>
<dbReference type="GO" id="GO:0016887">
    <property type="term" value="F:ATP hydrolysis activity"/>
    <property type="evidence" value="ECO:0007669"/>
    <property type="project" value="InterPro"/>
</dbReference>
<gene>
    <name evidence="2" type="ORF">RFI_34743</name>
</gene>
<keyword evidence="3" id="KW-1185">Reference proteome</keyword>
<sequence length="997" mass="116442">MCETMKEYIWPFGQLNLLDEKKYIWAMTKQMKEKFESTSLAYKEIEQWETVIAESISKSQEFLRPTLANEAIISLRDASRCLKFFHWLMQHRHEGITVKGQPISWIERALNIALSLSYYFRLDEAQRKKYSQVMSSSKIPWFSDMVNEEITLLSESFQKPAQVAFHKILKENLFVLFFCIVTETPMILVGEPGTSKTLSLRIVLDTLSYHNINDFHQKLKNNHFLFRVKPLHCLSFQGTRDCKPSAIEEIWQQAERYSSDKTMTTMLLFDEIGLAEQSQFNPLKILHHLLEHPKIAFVGISNWTLDAAKMNRMIIHSIPNMSSKDLENTVKFMFKKNVPAHIAKNIENTVKIYEQIIQDTTDAFKPNGNKHFFGARDFYSLAGHQVVVLSQPADTKSLEGYLRNFGGFAETKSRERLQKIFVNILRLQDDELNKQFKLWTPVRCVQSNLTRKTITNNDSLQIHRHCMIISDENYSWQSLLDYGVLNYKHIFLFGSCFPHDTYSNIANYSYLNKIIDCMDTGKTVILNNLDNIYESLYDMLNQRYQQRPSEVKKKGDNYCRVALGTESRDCRVDPNFRCIVVVNKQDAYSPNMPTAFLSRFEKQFISYRNVLPANIEKYHYLAENMLRRNFGNLSKLFCGYHKDTIYSALLCLAVQKATEPQDSKDDEQTETPSLEDVNFDKAQLEEKLLDLFRPLCRPEEIVRRKIDEDVQFHSLVKKKKMEKMITDQQKSAKDQMLMVITNDVECNIPLEWDHCTKKIGSFKKVSEFEKKVKDFFSNTQVNKVLILQHSYASNTENLLEQVIIILQIEHNLFYRVADNQNANKLIVLLIHNQESYFPLIFRRKWKLVYIDHLLSTKSISSKDLTNSVADTINKQCKSNLVGCACRAFGKLHFPRSMDCLNEKKRLSDLFEKEEFKGCEAIIEERLKILLPKATRKRSIEEILRDLSFQNDKKEAKGPFFEKYQSIVDALLILTFVNILLVIYENGGFKVLPNFCLY</sequence>
<keyword evidence="1" id="KW-0812">Transmembrane</keyword>
<keyword evidence="1" id="KW-1133">Transmembrane helix</keyword>
<dbReference type="Proteomes" id="UP000023152">
    <property type="component" value="Unassembled WGS sequence"/>
</dbReference>